<dbReference type="VEuPathDB" id="FungiDB:FOZG_17619"/>
<dbReference type="Pfam" id="PF07247">
    <property type="entry name" value="AATase"/>
    <property type="match status" value="1"/>
</dbReference>
<evidence type="ECO:0000313" key="1">
    <source>
        <dbReference type="EMBL" id="RKK66757.1"/>
    </source>
</evidence>
<dbReference type="PANTHER" id="PTHR28037:SF1">
    <property type="entry name" value="ALCOHOL O-ACETYLTRANSFERASE 1-RELATED"/>
    <property type="match status" value="1"/>
</dbReference>
<evidence type="ECO:0000313" key="2">
    <source>
        <dbReference type="Proteomes" id="UP000285084"/>
    </source>
</evidence>
<dbReference type="VEuPathDB" id="FungiDB:FOMG_17356"/>
<dbReference type="InterPro" id="IPR052058">
    <property type="entry name" value="Alcohol_O-acetyltransferase"/>
</dbReference>
<organism evidence="1 2">
    <name type="scientific">Fusarium oxysporum</name>
    <name type="common">Fusarium vascular wilt</name>
    <dbReference type="NCBI Taxonomy" id="5507"/>
    <lineage>
        <taxon>Eukaryota</taxon>
        <taxon>Fungi</taxon>
        <taxon>Dikarya</taxon>
        <taxon>Ascomycota</taxon>
        <taxon>Pezizomycotina</taxon>
        <taxon>Sordariomycetes</taxon>
        <taxon>Hypocreomycetidae</taxon>
        <taxon>Hypocreales</taxon>
        <taxon>Nectriaceae</taxon>
        <taxon>Fusarium</taxon>
        <taxon>Fusarium oxysporum species complex</taxon>
    </lineage>
</organism>
<dbReference type="AlphaFoldDB" id="A0A420MFG3"/>
<dbReference type="EMBL" id="MRCX01000266">
    <property type="protein sequence ID" value="RKK66757.1"/>
    <property type="molecule type" value="Genomic_DNA"/>
</dbReference>
<name>A0A420MFG3_FUSOX</name>
<protein>
    <recommendedName>
        <fullName evidence="3">Alcohol acetyltransferase FCK4</fullName>
    </recommendedName>
</protein>
<sequence>MASSPYYTVVRPSNCLDRMFYLQHRVGAQSNVLVSAHYAPTTPTHDRLPKEAVYSAVYSIVEKYPELSLIAVREASNNGKQHRLLLAAMHEIDLETCVEFHDDEEPVAGPKVIERIHNEWCWTDEQFNPRKPLWKVVVIGGCEVVFVFHHIICDGRFGQMFHHEFLSAINSFDQDHKPYSYIAKVDPERVKLSKKTEEFWTSSTSVIRIIHVFVMLILLRFFVGRGLLFTNLPKPKQHTTSVLIEASPDNRTKTRVATIRISAARMRRIIAACRERKTSFTPLLIVMILSTLACDYYPEAKVGLTNCALDMRSLYPQVQDGGRLLQCGGGTRKLTWLNRYRRVCRSESSRKGHITMDVDRAWQLVKDYRAAIAGATEGKEPPVLVAFRAGNAIADDLEGTLKSTLPALGLHLNNCFQVSNLGSFSVTEQHGQWTIHDMSFSASTVNGNISYNIAVHVVGVEGGDTVVNASYEDGIFTEEMITGILEGTLGRIEAMM</sequence>
<dbReference type="VEuPathDB" id="FungiDB:FOC4_g10004063"/>
<dbReference type="SUPFAM" id="SSF52777">
    <property type="entry name" value="CoA-dependent acyltransferases"/>
    <property type="match status" value="1"/>
</dbReference>
<dbReference type="VEuPathDB" id="FungiDB:HZS61_007610"/>
<dbReference type="VEuPathDB" id="FungiDB:FOXG_15918"/>
<dbReference type="Proteomes" id="UP000285084">
    <property type="component" value="Unassembled WGS sequence"/>
</dbReference>
<evidence type="ECO:0008006" key="3">
    <source>
        <dbReference type="Google" id="ProtNLM"/>
    </source>
</evidence>
<dbReference type="InterPro" id="IPR010828">
    <property type="entry name" value="Atf2/Sli1-like"/>
</dbReference>
<dbReference type="PANTHER" id="PTHR28037">
    <property type="entry name" value="ALCOHOL O-ACETYLTRANSFERASE 1-RELATED"/>
    <property type="match status" value="1"/>
</dbReference>
<reference evidence="1 2" key="1">
    <citation type="journal article" date="2018" name="Sci. Rep.">
        <title>Characterisation of pathogen-specific regions and novel effector candidates in Fusarium oxysporum f. sp. cepae.</title>
        <authorList>
            <person name="Armitage A.D."/>
            <person name="Taylor A."/>
            <person name="Sobczyk M.K."/>
            <person name="Baxter L."/>
            <person name="Greenfield B.P."/>
            <person name="Bates H.J."/>
            <person name="Wilson F."/>
            <person name="Jackson A.C."/>
            <person name="Ott S."/>
            <person name="Harrison R.J."/>
            <person name="Clarkson J.P."/>
        </authorList>
    </citation>
    <scope>NUCLEOTIDE SEQUENCE [LARGE SCALE GENOMIC DNA]</scope>
    <source>
        <strain evidence="1 2">Fo_A13</strain>
    </source>
</reference>
<gene>
    <name evidence="1" type="ORF">BFJ69_g15104</name>
</gene>
<proteinExistence type="predicted"/>
<accession>A0A420MFG3</accession>
<dbReference type="VEuPathDB" id="FungiDB:FOIG_09567"/>
<dbReference type="VEuPathDB" id="FungiDB:FOC1_g10004945"/>
<comment type="caution">
    <text evidence="1">The sequence shown here is derived from an EMBL/GenBank/DDBJ whole genome shotgun (WGS) entry which is preliminary data.</text>
</comment>